<dbReference type="RefSeq" id="WP_160908217.1">
    <property type="nucleotide sequence ID" value="NZ_WVHS01000004.1"/>
</dbReference>
<organism evidence="8 9">
    <name type="scientific">Hufsiella ginkgonis</name>
    <dbReference type="NCBI Taxonomy" id="2695274"/>
    <lineage>
        <taxon>Bacteria</taxon>
        <taxon>Pseudomonadati</taxon>
        <taxon>Bacteroidota</taxon>
        <taxon>Sphingobacteriia</taxon>
        <taxon>Sphingobacteriales</taxon>
        <taxon>Sphingobacteriaceae</taxon>
        <taxon>Hufsiella</taxon>
    </lineage>
</organism>
<protein>
    <recommendedName>
        <fullName evidence="2">site-specific DNA-methyltransferase (adenine-specific)</fullName>
        <ecNumber evidence="2">2.1.1.72</ecNumber>
    </recommendedName>
</protein>
<evidence type="ECO:0000256" key="5">
    <source>
        <dbReference type="ARBA" id="ARBA00022691"/>
    </source>
</evidence>
<accession>A0A7K1Y1W6</accession>
<evidence type="ECO:0000256" key="1">
    <source>
        <dbReference type="ARBA" id="ARBA00006594"/>
    </source>
</evidence>
<sequence length="586" mass="64639">MKLLFDNDPAKAIESGRTMAVAWFKKLSEDAGQIQHIHSFMFRVMAAYWSAHHLQVSLPAVPSVIKFCDLDSGVIALAEAVGKAAAQLEVIDAGYQLGTLYTSILPPAIRSANGIFYTPPPLTRRMLSMVKDAGADYASAKFLDPACGGGAFLAPIVMEIVAALPVTDPETILTHIEAHVQGFDTDAFGGWLTQIFVETTLKEYTCPVGRRLKSLVKICDSLSVDLTGDARFDVIIGNPPYGKVKLTDTVRERFSEGLYGHANLYSLFIHLSLNLVKTNGIVALLTPTSFLSGEYFKNIRQLIRSRAAVSEVDFVSHRKGVFDDVLQETMLSVFRNGAVENKPVSVNEVTIGKGQLQLTHSGKFNLSSELTAVWLLPRRKNQCMMIKAMTKMTHNLTSWGYRVSTGPLVWNRNKSLLTAKQSQNGLPVIWAESITPDGRFEWKAGKKNHMPYFRRPESNPVLVTVQPCILLQRTTAKEQHKRLICGYLPAEFIKRTGGVVVENHLNMIIPSAATQVAPEVLNAFLNSKTVNDAFRCISGSVAVSAFELESLPLPKASKLNGLSMLVQQGASGDEIERECRRIYRLK</sequence>
<keyword evidence="9" id="KW-1185">Reference proteome</keyword>
<dbReference type="Pfam" id="PF07669">
    <property type="entry name" value="Eco57I"/>
    <property type="match status" value="1"/>
</dbReference>
<dbReference type="GO" id="GO:0003676">
    <property type="term" value="F:nucleic acid binding"/>
    <property type="evidence" value="ECO:0007669"/>
    <property type="project" value="InterPro"/>
</dbReference>
<evidence type="ECO:0000313" key="9">
    <source>
        <dbReference type="Proteomes" id="UP000451233"/>
    </source>
</evidence>
<gene>
    <name evidence="8" type="ORF">GS398_18125</name>
</gene>
<comment type="caution">
    <text evidence="8">The sequence shown here is derived from an EMBL/GenBank/DDBJ whole genome shotgun (WGS) entry which is preliminary data.</text>
</comment>
<evidence type="ECO:0000313" key="8">
    <source>
        <dbReference type="EMBL" id="MXV17221.1"/>
    </source>
</evidence>
<dbReference type="PROSITE" id="PS00092">
    <property type="entry name" value="N6_MTASE"/>
    <property type="match status" value="1"/>
</dbReference>
<dbReference type="GO" id="GO:0032259">
    <property type="term" value="P:methylation"/>
    <property type="evidence" value="ECO:0007669"/>
    <property type="project" value="UniProtKB-KW"/>
</dbReference>
<comment type="catalytic activity">
    <reaction evidence="6">
        <text>a 2'-deoxyadenosine in DNA + S-adenosyl-L-methionine = an N(6)-methyl-2'-deoxyadenosine in DNA + S-adenosyl-L-homocysteine + H(+)</text>
        <dbReference type="Rhea" id="RHEA:15197"/>
        <dbReference type="Rhea" id="RHEA-COMP:12418"/>
        <dbReference type="Rhea" id="RHEA-COMP:12419"/>
        <dbReference type="ChEBI" id="CHEBI:15378"/>
        <dbReference type="ChEBI" id="CHEBI:57856"/>
        <dbReference type="ChEBI" id="CHEBI:59789"/>
        <dbReference type="ChEBI" id="CHEBI:90615"/>
        <dbReference type="ChEBI" id="CHEBI:90616"/>
        <dbReference type="EC" id="2.1.1.72"/>
    </reaction>
</comment>
<feature type="domain" description="Type II methyltransferase M.TaqI-like" evidence="7">
    <location>
        <begin position="228"/>
        <end position="317"/>
    </location>
</feature>
<name>A0A7K1Y1W6_9SPHI</name>
<dbReference type="AlphaFoldDB" id="A0A7K1Y1W6"/>
<evidence type="ECO:0000256" key="6">
    <source>
        <dbReference type="ARBA" id="ARBA00047942"/>
    </source>
</evidence>
<dbReference type="InterPro" id="IPR029063">
    <property type="entry name" value="SAM-dependent_MTases_sf"/>
</dbReference>
<dbReference type="PANTHER" id="PTHR33841:SF5">
    <property type="entry name" value="DNA METHYLASE (MODIFICATION METHYLASE) (METHYLTRANSFERASE)-RELATED"/>
    <property type="match status" value="1"/>
</dbReference>
<dbReference type="InterPro" id="IPR050953">
    <property type="entry name" value="N4_N6_ade-DNA_methylase"/>
</dbReference>
<dbReference type="InterPro" id="IPR011639">
    <property type="entry name" value="MethylTrfase_TaqI-like_dom"/>
</dbReference>
<dbReference type="PRINTS" id="PR00507">
    <property type="entry name" value="N12N6MTFRASE"/>
</dbReference>
<keyword evidence="3 8" id="KW-0489">Methyltransferase</keyword>
<dbReference type="Gene3D" id="3.40.50.150">
    <property type="entry name" value="Vaccinia Virus protein VP39"/>
    <property type="match status" value="1"/>
</dbReference>
<proteinExistence type="inferred from homology"/>
<keyword evidence="4" id="KW-0808">Transferase</keyword>
<dbReference type="GO" id="GO:0006304">
    <property type="term" value="P:DNA modification"/>
    <property type="evidence" value="ECO:0007669"/>
    <property type="project" value="InterPro"/>
</dbReference>
<reference evidence="8 9" key="1">
    <citation type="submission" date="2019-11" db="EMBL/GenBank/DDBJ databases">
        <title>Pedobacter sp. HMF7056 Genome sequencing and assembly.</title>
        <authorList>
            <person name="Kang H."/>
            <person name="Kim H."/>
            <person name="Joh K."/>
        </authorList>
    </citation>
    <scope>NUCLEOTIDE SEQUENCE [LARGE SCALE GENOMIC DNA]</scope>
    <source>
        <strain evidence="8 9">HMF7056</strain>
    </source>
</reference>
<comment type="similarity">
    <text evidence="1">Belongs to the N(4)/N(6)-methyltransferase family.</text>
</comment>
<dbReference type="GO" id="GO:0009007">
    <property type="term" value="F:site-specific DNA-methyltransferase (adenine-specific) activity"/>
    <property type="evidence" value="ECO:0007669"/>
    <property type="project" value="UniProtKB-EC"/>
</dbReference>
<dbReference type="EMBL" id="WVHS01000004">
    <property type="protein sequence ID" value="MXV17221.1"/>
    <property type="molecule type" value="Genomic_DNA"/>
</dbReference>
<dbReference type="EC" id="2.1.1.72" evidence="2"/>
<dbReference type="Proteomes" id="UP000451233">
    <property type="component" value="Unassembled WGS sequence"/>
</dbReference>
<dbReference type="SUPFAM" id="SSF53335">
    <property type="entry name" value="S-adenosyl-L-methionine-dependent methyltransferases"/>
    <property type="match status" value="1"/>
</dbReference>
<evidence type="ECO:0000256" key="2">
    <source>
        <dbReference type="ARBA" id="ARBA00011900"/>
    </source>
</evidence>
<evidence type="ECO:0000256" key="3">
    <source>
        <dbReference type="ARBA" id="ARBA00022603"/>
    </source>
</evidence>
<keyword evidence="5" id="KW-0949">S-adenosyl-L-methionine</keyword>
<evidence type="ECO:0000256" key="4">
    <source>
        <dbReference type="ARBA" id="ARBA00022679"/>
    </source>
</evidence>
<evidence type="ECO:0000259" key="7">
    <source>
        <dbReference type="Pfam" id="PF07669"/>
    </source>
</evidence>
<dbReference type="InterPro" id="IPR002052">
    <property type="entry name" value="DNA_methylase_N6_adenine_CS"/>
</dbReference>
<dbReference type="PANTHER" id="PTHR33841">
    <property type="entry name" value="DNA METHYLTRANSFERASE YEEA-RELATED"/>
    <property type="match status" value="1"/>
</dbReference>